<gene>
    <name evidence="1" type="ORF">SKTS_31210</name>
</gene>
<dbReference type="RefSeq" id="WP_173067266.1">
    <property type="nucleotide sequence ID" value="NZ_AP022853.1"/>
</dbReference>
<protein>
    <submittedName>
        <fullName evidence="1">Uncharacterized protein</fullName>
    </submittedName>
</protein>
<organism evidence="1 2">
    <name type="scientific">Sulfurimicrobium lacus</name>
    <dbReference type="NCBI Taxonomy" id="2715678"/>
    <lineage>
        <taxon>Bacteria</taxon>
        <taxon>Pseudomonadati</taxon>
        <taxon>Pseudomonadota</taxon>
        <taxon>Betaproteobacteria</taxon>
        <taxon>Nitrosomonadales</taxon>
        <taxon>Sulfuricellaceae</taxon>
        <taxon>Sulfurimicrobium</taxon>
    </lineage>
</organism>
<proteinExistence type="predicted"/>
<dbReference type="AlphaFoldDB" id="A0A6F8VHJ3"/>
<dbReference type="EMBL" id="AP022853">
    <property type="protein sequence ID" value="BCB28235.1"/>
    <property type="molecule type" value="Genomic_DNA"/>
</dbReference>
<dbReference type="Proteomes" id="UP000502260">
    <property type="component" value="Chromosome"/>
</dbReference>
<accession>A0A6F8VHJ3</accession>
<reference evidence="2" key="1">
    <citation type="submission" date="2020-03" db="EMBL/GenBank/DDBJ databases">
        <title>Complete genome sequence of sulfur-oxidizing bacterium skT11.</title>
        <authorList>
            <person name="Kanda M."/>
            <person name="Kojima H."/>
            <person name="Fukui M."/>
        </authorList>
    </citation>
    <scope>NUCLEOTIDE SEQUENCE [LARGE SCALE GENOMIC DNA]</scope>
    <source>
        <strain evidence="2">skT11</strain>
    </source>
</reference>
<name>A0A6F8VHJ3_9PROT</name>
<evidence type="ECO:0000313" key="2">
    <source>
        <dbReference type="Proteomes" id="UP000502260"/>
    </source>
</evidence>
<sequence>MTTYAGAILPSGLPSDPAYGAAYKFLPAPLTLPYPSALASNPPNSGAMANNLPVAEIVVGITGNIVRQFEQDWYHHVHLLPAKIALGNLLSTQMRQVEVWNAHFAPKTLSALNGQNDGGITLAAPANPPTTYGMLESRLHNVSVSLDGPPVIEASFTFQFPDEAPTLSISGRRVVVFGLKPNWADGWLERLMWATDVLAARDGTEQRVSLRTKPRRSLEFSILVGRDDAALLDVLLSAWQSRVYALPIWPDKAVLASTVTAGSTVIPLTTTNLEYEADGLLVIGSDSRNTEAAEVLSVASNAVTLKQPLLQTWPAGAFVTPARTARLRVTQAVSRVTDAIARARLVFDIAGTTAIAKQESATTFNSTPVWTTRPNRVRDVDADYLRLAEVLDFETGITAVDDHAARPFVRRSFDYLFKNRTEIAAFRGWLAARLGRLTAFWHPTWEASIVPTKKILSNQTVMTVASRGYALYFNPMPGRTEAAFLHKNGTWYFRTITSFGAGTTGDEEVMAINQSFGFDANPEDWVAIYFLEKTRLDADQIEINWQTDSVAEVSLPMRSVKS</sequence>
<keyword evidence="2" id="KW-1185">Reference proteome</keyword>
<dbReference type="KEGG" id="slac:SKTS_31210"/>
<evidence type="ECO:0000313" key="1">
    <source>
        <dbReference type="EMBL" id="BCB28235.1"/>
    </source>
</evidence>